<evidence type="ECO:0000313" key="4">
    <source>
        <dbReference type="Proteomes" id="UP000780875"/>
    </source>
</evidence>
<sequence length="293" mass="30646">MVLMPVPAPVVVAAVGRSGSRTAIEYAVAEATRRGCRLHLVHAFGSGVEPHPDLLAASLGHASALAHGRLDITGQLVAADPLPAIAAIAQHAELVVVGRRRDTRPAHPSVARTVSGGLGGRVEAPVVTVPDDWSDEADVPTVLVGVDEPERSRDVLATALDAAQRRGARLVVLAAWWRPLGAERTPLTQVTDPARSARLRREVEAALEDLRPGADGVDVTVDIRRARPGEALIEASREASLLVLGRHATLVASGSHLGPVARAVVREAACPVLLAAPARHHWVSAAARVGADR</sequence>
<organism evidence="3 4">
    <name type="scientific">Nocardioides mangrovi</name>
    <dbReference type="NCBI Taxonomy" id="2874580"/>
    <lineage>
        <taxon>Bacteria</taxon>
        <taxon>Bacillati</taxon>
        <taxon>Actinomycetota</taxon>
        <taxon>Actinomycetes</taxon>
        <taxon>Propionibacteriales</taxon>
        <taxon>Nocardioidaceae</taxon>
        <taxon>Nocardioides</taxon>
    </lineage>
</organism>
<protein>
    <submittedName>
        <fullName evidence="3">Universal stress protein</fullName>
    </submittedName>
</protein>
<dbReference type="InterPro" id="IPR006016">
    <property type="entry name" value="UspA"/>
</dbReference>
<dbReference type="CDD" id="cd00293">
    <property type="entry name" value="USP-like"/>
    <property type="match status" value="1"/>
</dbReference>
<dbReference type="SUPFAM" id="SSF52402">
    <property type="entry name" value="Adenine nucleotide alpha hydrolases-like"/>
    <property type="match status" value="2"/>
</dbReference>
<reference evidence="3 4" key="1">
    <citation type="submission" date="2021-09" db="EMBL/GenBank/DDBJ databases">
        <title>Whole genome sequence of Nocardioides sp. GBK3QG-3.</title>
        <authorList>
            <person name="Tuo L."/>
        </authorList>
    </citation>
    <scope>NUCLEOTIDE SEQUENCE [LARGE SCALE GENOMIC DNA]</scope>
    <source>
        <strain evidence="3 4">GBK3QG-3</strain>
    </source>
</reference>
<comment type="similarity">
    <text evidence="1">Belongs to the universal stress protein A family.</text>
</comment>
<feature type="domain" description="UspA" evidence="2">
    <location>
        <begin position="141"/>
        <end position="274"/>
    </location>
</feature>
<accession>A0ABS7UIC1</accession>
<dbReference type="Gene3D" id="3.40.50.12370">
    <property type="match status" value="1"/>
</dbReference>
<proteinExistence type="inferred from homology"/>
<comment type="caution">
    <text evidence="3">The sequence shown here is derived from an EMBL/GenBank/DDBJ whole genome shotgun (WGS) entry which is preliminary data.</text>
</comment>
<gene>
    <name evidence="3" type="ORF">K8U61_20845</name>
</gene>
<dbReference type="Pfam" id="PF00582">
    <property type="entry name" value="Usp"/>
    <property type="match status" value="1"/>
</dbReference>
<dbReference type="RefSeq" id="WP_224124990.1">
    <property type="nucleotide sequence ID" value="NZ_JAIQZJ010000016.1"/>
</dbReference>
<evidence type="ECO:0000259" key="2">
    <source>
        <dbReference type="Pfam" id="PF00582"/>
    </source>
</evidence>
<evidence type="ECO:0000256" key="1">
    <source>
        <dbReference type="ARBA" id="ARBA00008791"/>
    </source>
</evidence>
<keyword evidence="4" id="KW-1185">Reference proteome</keyword>
<dbReference type="EMBL" id="JAIQZJ010000016">
    <property type="protein sequence ID" value="MBZ5740632.1"/>
    <property type="molecule type" value="Genomic_DNA"/>
</dbReference>
<dbReference type="PANTHER" id="PTHR46268:SF6">
    <property type="entry name" value="UNIVERSAL STRESS PROTEIN UP12"/>
    <property type="match status" value="1"/>
</dbReference>
<dbReference type="PANTHER" id="PTHR46268">
    <property type="entry name" value="STRESS RESPONSE PROTEIN NHAX"/>
    <property type="match status" value="1"/>
</dbReference>
<dbReference type="PRINTS" id="PR01438">
    <property type="entry name" value="UNVRSLSTRESS"/>
</dbReference>
<name>A0ABS7UIC1_9ACTN</name>
<dbReference type="Proteomes" id="UP000780875">
    <property type="component" value="Unassembled WGS sequence"/>
</dbReference>
<evidence type="ECO:0000313" key="3">
    <source>
        <dbReference type="EMBL" id="MBZ5740632.1"/>
    </source>
</evidence>
<dbReference type="InterPro" id="IPR006015">
    <property type="entry name" value="Universal_stress_UspA"/>
</dbReference>